<evidence type="ECO:0000313" key="2">
    <source>
        <dbReference type="Proteomes" id="UP001597101"/>
    </source>
</evidence>
<evidence type="ECO:0000313" key="1">
    <source>
        <dbReference type="EMBL" id="MFD0916682.1"/>
    </source>
</evidence>
<keyword evidence="2" id="KW-1185">Reference proteome</keyword>
<protein>
    <recommendedName>
        <fullName evidence="3">1,4-alpha-glucan branching enzyme</fullName>
    </recommendedName>
</protein>
<sequence length="92" mass="10337">MITLTDHQEIRNWASARAGKPAIYEPPGGEPVLRIVFGQLGDHENDDDSAVETLSLVEWPQWFALLEDHGLALQVPDDQPGVRDETHHFVKL</sequence>
<gene>
    <name evidence="1" type="ORF">ACFQ14_09710</name>
</gene>
<organism evidence="1 2">
    <name type="scientific">Pseudahrensia aquimaris</name>
    <dbReference type="NCBI Taxonomy" id="744461"/>
    <lineage>
        <taxon>Bacteria</taxon>
        <taxon>Pseudomonadati</taxon>
        <taxon>Pseudomonadota</taxon>
        <taxon>Alphaproteobacteria</taxon>
        <taxon>Hyphomicrobiales</taxon>
        <taxon>Ahrensiaceae</taxon>
        <taxon>Pseudahrensia</taxon>
    </lineage>
</organism>
<name>A0ABW3FDX6_9HYPH</name>
<dbReference type="EMBL" id="JBHTJV010000009">
    <property type="protein sequence ID" value="MFD0916682.1"/>
    <property type="molecule type" value="Genomic_DNA"/>
</dbReference>
<accession>A0ABW3FDX6</accession>
<reference evidence="2" key="1">
    <citation type="journal article" date="2019" name="Int. J. Syst. Evol. Microbiol.">
        <title>The Global Catalogue of Microorganisms (GCM) 10K type strain sequencing project: providing services to taxonomists for standard genome sequencing and annotation.</title>
        <authorList>
            <consortium name="The Broad Institute Genomics Platform"/>
            <consortium name="The Broad Institute Genome Sequencing Center for Infectious Disease"/>
            <person name="Wu L."/>
            <person name="Ma J."/>
        </authorList>
    </citation>
    <scope>NUCLEOTIDE SEQUENCE [LARGE SCALE GENOMIC DNA]</scope>
    <source>
        <strain evidence="2">CCUG 60023</strain>
    </source>
</reference>
<comment type="caution">
    <text evidence="1">The sequence shown here is derived from an EMBL/GenBank/DDBJ whole genome shotgun (WGS) entry which is preliminary data.</text>
</comment>
<dbReference type="RefSeq" id="WP_377212538.1">
    <property type="nucleotide sequence ID" value="NZ_JBHTJV010000009.1"/>
</dbReference>
<proteinExistence type="predicted"/>
<evidence type="ECO:0008006" key="3">
    <source>
        <dbReference type="Google" id="ProtNLM"/>
    </source>
</evidence>
<dbReference type="Proteomes" id="UP001597101">
    <property type="component" value="Unassembled WGS sequence"/>
</dbReference>